<comment type="caution">
    <text evidence="1">The sequence shown here is derived from an EMBL/GenBank/DDBJ whole genome shotgun (WGS) entry which is preliminary data.</text>
</comment>
<proteinExistence type="predicted"/>
<accession>A0ABW4LFY5</accession>
<name>A0ABW4LFY5_9MICO</name>
<dbReference type="RefSeq" id="WP_377935447.1">
    <property type="nucleotide sequence ID" value="NZ_JBHUEA010000020.1"/>
</dbReference>
<keyword evidence="2" id="KW-1185">Reference proteome</keyword>
<sequence length="144" mass="15032">MTRKAGRFVVVLLGLIAVAALVVLGYATGRGSRLEVASVEVVAPVRGGDSSAMTGRLGASRSQDHACFWLDPSGSQSEDRIYLLFAERYSANDALALLDEQGRLIAKPGDVVTAVNAEPRDGAAPQFCPSGPGMTVYAVHRAGS</sequence>
<protein>
    <recommendedName>
        <fullName evidence="3">DUF4384 domain-containing protein</fullName>
    </recommendedName>
</protein>
<gene>
    <name evidence="1" type="ORF">ACFSBI_12585</name>
</gene>
<organism evidence="1 2">
    <name type="scientific">Amnibacterium endophyticum</name>
    <dbReference type="NCBI Taxonomy" id="2109337"/>
    <lineage>
        <taxon>Bacteria</taxon>
        <taxon>Bacillati</taxon>
        <taxon>Actinomycetota</taxon>
        <taxon>Actinomycetes</taxon>
        <taxon>Micrococcales</taxon>
        <taxon>Microbacteriaceae</taxon>
        <taxon>Amnibacterium</taxon>
    </lineage>
</organism>
<evidence type="ECO:0008006" key="3">
    <source>
        <dbReference type="Google" id="ProtNLM"/>
    </source>
</evidence>
<evidence type="ECO:0000313" key="1">
    <source>
        <dbReference type="EMBL" id="MFD1722388.1"/>
    </source>
</evidence>
<evidence type="ECO:0000313" key="2">
    <source>
        <dbReference type="Proteomes" id="UP001597347"/>
    </source>
</evidence>
<dbReference type="EMBL" id="JBHUEA010000020">
    <property type="protein sequence ID" value="MFD1722388.1"/>
    <property type="molecule type" value="Genomic_DNA"/>
</dbReference>
<dbReference type="Proteomes" id="UP001597347">
    <property type="component" value="Unassembled WGS sequence"/>
</dbReference>
<reference evidence="2" key="1">
    <citation type="journal article" date="2019" name="Int. J. Syst. Evol. Microbiol.">
        <title>The Global Catalogue of Microorganisms (GCM) 10K type strain sequencing project: providing services to taxonomists for standard genome sequencing and annotation.</title>
        <authorList>
            <consortium name="The Broad Institute Genomics Platform"/>
            <consortium name="The Broad Institute Genome Sequencing Center for Infectious Disease"/>
            <person name="Wu L."/>
            <person name="Ma J."/>
        </authorList>
    </citation>
    <scope>NUCLEOTIDE SEQUENCE [LARGE SCALE GENOMIC DNA]</scope>
    <source>
        <strain evidence="2">CGMCC 1.12471</strain>
    </source>
</reference>